<dbReference type="EMBL" id="FMTP01000010">
    <property type="protein sequence ID" value="SCW95425.1"/>
    <property type="molecule type" value="Genomic_DNA"/>
</dbReference>
<gene>
    <name evidence="1" type="ORF">SAMN05660859_0025</name>
</gene>
<proteinExistence type="predicted"/>
<accession>A0A1G4UR25</accession>
<organism evidence="1 2">
    <name type="scientific">Ancylobacter rudongensis</name>
    <dbReference type="NCBI Taxonomy" id="177413"/>
    <lineage>
        <taxon>Bacteria</taxon>
        <taxon>Pseudomonadati</taxon>
        <taxon>Pseudomonadota</taxon>
        <taxon>Alphaproteobacteria</taxon>
        <taxon>Hyphomicrobiales</taxon>
        <taxon>Xanthobacteraceae</taxon>
        <taxon>Ancylobacter</taxon>
    </lineage>
</organism>
<dbReference type="STRING" id="177413.SAMN05660859_0025"/>
<name>A0A1G4UR25_9HYPH</name>
<evidence type="ECO:0000313" key="2">
    <source>
        <dbReference type="Proteomes" id="UP000198889"/>
    </source>
</evidence>
<dbReference type="Proteomes" id="UP000198889">
    <property type="component" value="Unassembled WGS sequence"/>
</dbReference>
<dbReference type="RefSeq" id="WP_091444026.1">
    <property type="nucleotide sequence ID" value="NZ_FMTP01000010.1"/>
</dbReference>
<protein>
    <submittedName>
        <fullName evidence="1">Uncharacterized protein</fullName>
    </submittedName>
</protein>
<reference evidence="2" key="1">
    <citation type="submission" date="2016-10" db="EMBL/GenBank/DDBJ databases">
        <authorList>
            <person name="Varghese N."/>
            <person name="Submissions S."/>
        </authorList>
    </citation>
    <scope>NUCLEOTIDE SEQUENCE [LARGE SCALE GENOMIC DNA]</scope>
    <source>
        <strain evidence="2">CGMCC 1.1761</strain>
    </source>
</reference>
<evidence type="ECO:0000313" key="1">
    <source>
        <dbReference type="EMBL" id="SCW95425.1"/>
    </source>
</evidence>
<sequence>MTAFRGSVLTVETLREIERSMAASLERAYYVEPMRLWGKSVAPLTQSIAGIDTAFRSADSALRGMSAQLVLEDELAGYRPRRSISPAASFSDPHLAGTKVELFLEEMGKRDPRHPNPKAGPIQIVTLMVNGERRPAGQMSMKRAVNLAKATHLRLVKDAKARLAANNPNYGRF</sequence>
<dbReference type="AlphaFoldDB" id="A0A1G4UR25"/>
<keyword evidence="2" id="KW-1185">Reference proteome</keyword>